<evidence type="ECO:0000313" key="5">
    <source>
        <dbReference type="Proteomes" id="UP000799766"/>
    </source>
</evidence>
<dbReference type="InterPro" id="IPR053025">
    <property type="entry name" value="Mito_ATP_Synthase-Asso"/>
</dbReference>
<evidence type="ECO:0000313" key="4">
    <source>
        <dbReference type="EMBL" id="KAF2461374.1"/>
    </source>
</evidence>
<feature type="compositionally biased region" description="Gly residues" evidence="1">
    <location>
        <begin position="304"/>
        <end position="323"/>
    </location>
</feature>
<keyword evidence="2" id="KW-0812">Transmembrane</keyword>
<keyword evidence="2" id="KW-0472">Membrane</keyword>
<dbReference type="PANTHER" id="PTHR44873">
    <property type="entry name" value="DNAJ HOMOLOG SUBFAMILY C MEMBER 30, MITOCHONDRIAL"/>
    <property type="match status" value="1"/>
</dbReference>
<keyword evidence="5" id="KW-1185">Reference proteome</keyword>
<evidence type="ECO:0000256" key="1">
    <source>
        <dbReference type="SAM" id="MobiDB-lite"/>
    </source>
</evidence>
<feature type="compositionally biased region" description="Basic and acidic residues" evidence="1">
    <location>
        <begin position="329"/>
        <end position="339"/>
    </location>
</feature>
<feature type="compositionally biased region" description="Basic residues" evidence="1">
    <location>
        <begin position="133"/>
        <end position="153"/>
    </location>
</feature>
<dbReference type="Pfam" id="PF00226">
    <property type="entry name" value="DnaJ"/>
    <property type="match status" value="1"/>
</dbReference>
<evidence type="ECO:0000259" key="3">
    <source>
        <dbReference type="PROSITE" id="PS50076"/>
    </source>
</evidence>
<dbReference type="CDD" id="cd06257">
    <property type="entry name" value="DnaJ"/>
    <property type="match status" value="1"/>
</dbReference>
<sequence length="339" mass="34861">MPLRSGLIQFAPPRLASSWSTWLGGHVRSSRRGGGDGLRQPRGQPLYARRGFHSSSAYRADEGKDYYSALELSPSASAAEIKRRFYTLSKKHHPDRNPSDPTASARFVAVSEAYAVLGSADKRAKYDREHPHLHTRHHHHHHHRAHHAPHPRGSHSSSQAAPGPGSRAPSGLSRRRAPFRGPPPSFYAAGGYGAHARRRAAAGSSSSSTTSSSSSPSTGPGSASSSAPGPDAAPFDDAAHLRTHRGLGGRFAARRADDAFAAAAAAEAEAAAAGGWSVLLGFVLVSGVVAVCVGLGALLGGRGGGGGGGGTGVGGGGGGGGAASKGKRREVEGERERER</sequence>
<dbReference type="PANTHER" id="PTHR44873:SF1">
    <property type="entry name" value="DNAJ HOMOLOG SUBFAMILY C MEMBER 30, MITOCHONDRIAL"/>
    <property type="match status" value="1"/>
</dbReference>
<dbReference type="OrthoDB" id="10250354at2759"/>
<accession>A0A6A6PBP6</accession>
<protein>
    <recommendedName>
        <fullName evidence="3">J domain-containing protein</fullName>
    </recommendedName>
</protein>
<reference evidence="4" key="1">
    <citation type="journal article" date="2020" name="Stud. Mycol.">
        <title>101 Dothideomycetes genomes: a test case for predicting lifestyles and emergence of pathogens.</title>
        <authorList>
            <person name="Haridas S."/>
            <person name="Albert R."/>
            <person name="Binder M."/>
            <person name="Bloem J."/>
            <person name="Labutti K."/>
            <person name="Salamov A."/>
            <person name="Andreopoulos B."/>
            <person name="Baker S."/>
            <person name="Barry K."/>
            <person name="Bills G."/>
            <person name="Bluhm B."/>
            <person name="Cannon C."/>
            <person name="Castanera R."/>
            <person name="Culley D."/>
            <person name="Daum C."/>
            <person name="Ezra D."/>
            <person name="Gonzalez J."/>
            <person name="Henrissat B."/>
            <person name="Kuo A."/>
            <person name="Liang C."/>
            <person name="Lipzen A."/>
            <person name="Lutzoni F."/>
            <person name="Magnuson J."/>
            <person name="Mondo S."/>
            <person name="Nolan M."/>
            <person name="Ohm R."/>
            <person name="Pangilinan J."/>
            <person name="Park H.-J."/>
            <person name="Ramirez L."/>
            <person name="Alfaro M."/>
            <person name="Sun H."/>
            <person name="Tritt A."/>
            <person name="Yoshinaga Y."/>
            <person name="Zwiers L.-H."/>
            <person name="Turgeon B."/>
            <person name="Goodwin S."/>
            <person name="Spatafora J."/>
            <person name="Crous P."/>
            <person name="Grigoriev I."/>
        </authorList>
    </citation>
    <scope>NUCLEOTIDE SEQUENCE</scope>
    <source>
        <strain evidence="4">ATCC 16933</strain>
    </source>
</reference>
<feature type="transmembrane region" description="Helical" evidence="2">
    <location>
        <begin position="276"/>
        <end position="299"/>
    </location>
</feature>
<dbReference type="Gene3D" id="1.10.287.110">
    <property type="entry name" value="DnaJ domain"/>
    <property type="match status" value="1"/>
</dbReference>
<name>A0A6A6PBP6_9PEZI</name>
<dbReference type="InterPro" id="IPR036869">
    <property type="entry name" value="J_dom_sf"/>
</dbReference>
<feature type="compositionally biased region" description="Low complexity" evidence="1">
    <location>
        <begin position="201"/>
        <end position="236"/>
    </location>
</feature>
<evidence type="ECO:0000256" key="2">
    <source>
        <dbReference type="SAM" id="Phobius"/>
    </source>
</evidence>
<dbReference type="EMBL" id="MU001671">
    <property type="protein sequence ID" value="KAF2461374.1"/>
    <property type="molecule type" value="Genomic_DNA"/>
</dbReference>
<keyword evidence="2" id="KW-1133">Transmembrane helix</keyword>
<dbReference type="PRINTS" id="PR00625">
    <property type="entry name" value="JDOMAIN"/>
</dbReference>
<feature type="domain" description="J" evidence="3">
    <location>
        <begin position="65"/>
        <end position="130"/>
    </location>
</feature>
<feature type="region of interest" description="Disordered" evidence="1">
    <location>
        <begin position="304"/>
        <end position="339"/>
    </location>
</feature>
<dbReference type="SUPFAM" id="SSF46565">
    <property type="entry name" value="Chaperone J-domain"/>
    <property type="match status" value="1"/>
</dbReference>
<dbReference type="InterPro" id="IPR001623">
    <property type="entry name" value="DnaJ_domain"/>
</dbReference>
<proteinExistence type="predicted"/>
<dbReference type="PROSITE" id="PS50076">
    <property type="entry name" value="DNAJ_2"/>
    <property type="match status" value="1"/>
</dbReference>
<gene>
    <name evidence="4" type="ORF">BDY21DRAFT_376341</name>
</gene>
<dbReference type="Proteomes" id="UP000799766">
    <property type="component" value="Unassembled WGS sequence"/>
</dbReference>
<feature type="region of interest" description="Disordered" evidence="1">
    <location>
        <begin position="133"/>
        <end position="237"/>
    </location>
</feature>
<dbReference type="AlphaFoldDB" id="A0A6A6PBP6"/>
<organism evidence="4 5">
    <name type="scientific">Lineolata rhizophorae</name>
    <dbReference type="NCBI Taxonomy" id="578093"/>
    <lineage>
        <taxon>Eukaryota</taxon>
        <taxon>Fungi</taxon>
        <taxon>Dikarya</taxon>
        <taxon>Ascomycota</taxon>
        <taxon>Pezizomycotina</taxon>
        <taxon>Dothideomycetes</taxon>
        <taxon>Dothideomycetes incertae sedis</taxon>
        <taxon>Lineolatales</taxon>
        <taxon>Lineolataceae</taxon>
        <taxon>Lineolata</taxon>
    </lineage>
</organism>
<dbReference type="SMART" id="SM00271">
    <property type="entry name" value="DnaJ"/>
    <property type="match status" value="1"/>
</dbReference>